<sequence>MQFNEKFAVISILIVGLFQTVCTLPVTQYYVSENGATHQTKFNQLSSQGYRMISLNVHGPSSSPLYSAVWIQRTGAAYVAIHGVSGSTYQAWFDQYSRQGYVSTIVTATGAIGSEIYAGVMEKISVGEWIQQCGLSATGFQNRNAEALSNKRILKYFDEFGTSSDRRFCGVWHTSAGVDKSSLFTGMSSAAYQNSFNSETSKPYWRPSLLSLSEDLSYSAVFTDSSVGSWQARHGLTASQLTTEVTTQAKANRYLINLTAGGSGANARYAAIFAAQDIVSQRSWRVAGTVTGFKDNSNANAQVENFAKSFMKGAGVRQVQISIGKNGNVLLDKAYTWSESERPSVRVTDRFLLASLSKAFDSAAIQKLYNAGSLSPTTTVYPLLGYSCGTGDARRCQITVQHLLDMKSGYDNNALGFDPTYSMRQIALAKSGGAHPATISEIVSYVFPYNLASNPGSTYVYNNYNYLLLSAVVEKVTGQSYFTYLNSQIITPEGLNVAVWATSASAHANDKVIQESRYTGLSALQPTLGTPVAAIYGGDGMYKESAAGPASLSASASSLTKFIYRHAVWGNGGRASGYARSGSTPGSSTWMESRIDGVDWAIVVNTRDFPNGNTDFNNAVSAITSWLNTSPVL</sequence>
<dbReference type="OrthoDB" id="5946976at2759"/>
<evidence type="ECO:0000256" key="2">
    <source>
        <dbReference type="SAM" id="SignalP"/>
    </source>
</evidence>
<name>A0A9P4MW53_9PLEO</name>
<evidence type="ECO:0000256" key="1">
    <source>
        <dbReference type="ARBA" id="ARBA00038215"/>
    </source>
</evidence>
<keyword evidence="2" id="KW-0732">Signal</keyword>
<dbReference type="InterPro" id="IPR012338">
    <property type="entry name" value="Beta-lactam/transpept-like"/>
</dbReference>
<dbReference type="InterPro" id="IPR049511">
    <property type="entry name" value="PGH-like_rpt"/>
</dbReference>
<dbReference type="InterPro" id="IPR050491">
    <property type="entry name" value="AmpC-like"/>
</dbReference>
<keyword evidence="5" id="KW-1185">Reference proteome</keyword>
<comment type="caution">
    <text evidence="4">The sequence shown here is derived from an EMBL/GenBank/DDBJ whole genome shotgun (WGS) entry which is preliminary data.</text>
</comment>
<evidence type="ECO:0000313" key="4">
    <source>
        <dbReference type="EMBL" id="KAF2259815.1"/>
    </source>
</evidence>
<dbReference type="PANTHER" id="PTHR46825:SF9">
    <property type="entry name" value="BETA-LACTAMASE-RELATED DOMAIN-CONTAINING PROTEIN"/>
    <property type="match status" value="1"/>
</dbReference>
<feature type="chain" id="PRO_5040250268" evidence="2">
    <location>
        <begin position="24"/>
        <end position="633"/>
    </location>
</feature>
<gene>
    <name evidence="4" type="ORF">CC78DRAFT_524184</name>
</gene>
<proteinExistence type="inferred from homology"/>
<protein>
    <submittedName>
        <fullName evidence="4">Beta-lactamase/transpeptidase-like protein</fullName>
    </submittedName>
</protein>
<accession>A0A9P4MW53</accession>
<dbReference type="SUPFAM" id="SSF56601">
    <property type="entry name" value="beta-lactamase/transpeptidase-like"/>
    <property type="match status" value="1"/>
</dbReference>
<feature type="domain" description="Beta-lactamase-related" evidence="3">
    <location>
        <begin position="304"/>
        <end position="578"/>
    </location>
</feature>
<dbReference type="Pfam" id="PF00144">
    <property type="entry name" value="Beta-lactamase"/>
    <property type="match status" value="1"/>
</dbReference>
<dbReference type="Proteomes" id="UP000800093">
    <property type="component" value="Unassembled WGS sequence"/>
</dbReference>
<dbReference type="PANTHER" id="PTHR46825">
    <property type="entry name" value="D-ALANYL-D-ALANINE-CARBOXYPEPTIDASE/ENDOPEPTIDASE AMPH"/>
    <property type="match status" value="1"/>
</dbReference>
<dbReference type="InterPro" id="IPR001466">
    <property type="entry name" value="Beta-lactam-related"/>
</dbReference>
<evidence type="ECO:0000313" key="5">
    <source>
        <dbReference type="Proteomes" id="UP000800093"/>
    </source>
</evidence>
<feature type="signal peptide" evidence="2">
    <location>
        <begin position="1"/>
        <end position="23"/>
    </location>
</feature>
<reference evidence="5" key="1">
    <citation type="journal article" date="2020" name="Stud. Mycol.">
        <title>101 Dothideomycetes genomes: A test case for predicting lifestyles and emergence of pathogens.</title>
        <authorList>
            <person name="Haridas S."/>
            <person name="Albert R."/>
            <person name="Binder M."/>
            <person name="Bloem J."/>
            <person name="LaButti K."/>
            <person name="Salamov A."/>
            <person name="Andreopoulos B."/>
            <person name="Baker S."/>
            <person name="Barry K."/>
            <person name="Bills G."/>
            <person name="Bluhm B."/>
            <person name="Cannon C."/>
            <person name="Castanera R."/>
            <person name="Culley D."/>
            <person name="Daum C."/>
            <person name="Ezra D."/>
            <person name="Gonzalez J."/>
            <person name="Henrissat B."/>
            <person name="Kuo A."/>
            <person name="Liang C."/>
            <person name="Lipzen A."/>
            <person name="Lutzoni F."/>
            <person name="Magnuson J."/>
            <person name="Mondo S."/>
            <person name="Nolan M."/>
            <person name="Ohm R."/>
            <person name="Pangilinan J."/>
            <person name="Park H.-J."/>
            <person name="Ramirez L."/>
            <person name="Alfaro M."/>
            <person name="Sun H."/>
            <person name="Tritt A."/>
            <person name="Yoshinaga Y."/>
            <person name="Zwiers L.-H."/>
            <person name="Turgeon B."/>
            <person name="Goodwin S."/>
            <person name="Spatafora J."/>
            <person name="Crous P."/>
            <person name="Grigoriev I."/>
        </authorList>
    </citation>
    <scope>NUCLEOTIDE SEQUENCE [LARGE SCALE GENOMIC DNA]</scope>
    <source>
        <strain evidence="5">CBS 304.66</strain>
    </source>
</reference>
<dbReference type="AlphaFoldDB" id="A0A9P4MW53"/>
<organism evidence="4 5">
    <name type="scientific">Lojkania enalia</name>
    <dbReference type="NCBI Taxonomy" id="147567"/>
    <lineage>
        <taxon>Eukaryota</taxon>
        <taxon>Fungi</taxon>
        <taxon>Dikarya</taxon>
        <taxon>Ascomycota</taxon>
        <taxon>Pezizomycotina</taxon>
        <taxon>Dothideomycetes</taxon>
        <taxon>Pleosporomycetidae</taxon>
        <taxon>Pleosporales</taxon>
        <taxon>Pleosporales incertae sedis</taxon>
        <taxon>Lojkania</taxon>
    </lineage>
</organism>
<evidence type="ECO:0000259" key="3">
    <source>
        <dbReference type="Pfam" id="PF00144"/>
    </source>
</evidence>
<dbReference type="Pfam" id="PF17660">
    <property type="entry name" value="BTRD1"/>
    <property type="match status" value="4"/>
</dbReference>
<comment type="similarity">
    <text evidence="1">Belongs to the peptidase S12 family.</text>
</comment>
<dbReference type="EMBL" id="ML986697">
    <property type="protein sequence ID" value="KAF2259815.1"/>
    <property type="molecule type" value="Genomic_DNA"/>
</dbReference>
<dbReference type="Gene3D" id="3.40.710.10">
    <property type="entry name" value="DD-peptidase/beta-lactamase superfamily"/>
    <property type="match status" value="1"/>
</dbReference>